<dbReference type="Gene3D" id="3.30.40.10">
    <property type="entry name" value="Zinc/RING finger domain, C3HC4 (zinc finger)"/>
    <property type="match status" value="2"/>
</dbReference>
<dbReference type="CDD" id="cd16513">
    <property type="entry name" value="RING-HC_LONFs_rpt1"/>
    <property type="match status" value="1"/>
</dbReference>
<dbReference type="InterPro" id="IPR003111">
    <property type="entry name" value="Lon_prtase_N"/>
</dbReference>
<evidence type="ECO:0000256" key="1">
    <source>
        <dbReference type="ARBA" id="ARBA00022723"/>
    </source>
</evidence>
<proteinExistence type="predicted"/>
<dbReference type="GO" id="GO:0005737">
    <property type="term" value="C:cytoplasm"/>
    <property type="evidence" value="ECO:0007669"/>
    <property type="project" value="UniProtKB-ARBA"/>
</dbReference>
<dbReference type="SUPFAM" id="SSF48452">
    <property type="entry name" value="TPR-like"/>
    <property type="match status" value="1"/>
</dbReference>
<dbReference type="InterPro" id="IPR001841">
    <property type="entry name" value="Znf_RING"/>
</dbReference>
<dbReference type="OrthoDB" id="264917at2759"/>
<evidence type="ECO:0000256" key="2">
    <source>
        <dbReference type="ARBA" id="ARBA00022771"/>
    </source>
</evidence>
<dbReference type="SMART" id="SM00028">
    <property type="entry name" value="TPR"/>
    <property type="match status" value="2"/>
</dbReference>
<feature type="domain" description="Lon N-terminal" evidence="8">
    <location>
        <begin position="404"/>
        <end position="612"/>
    </location>
</feature>
<dbReference type="GO" id="GO:0061630">
    <property type="term" value="F:ubiquitin protein ligase activity"/>
    <property type="evidence" value="ECO:0007669"/>
    <property type="project" value="TreeGrafter"/>
</dbReference>
<dbReference type="AlphaFoldDB" id="A0A8C4UVZ3"/>
<feature type="region of interest" description="Disordered" evidence="6">
    <location>
        <begin position="1"/>
        <end position="27"/>
    </location>
</feature>
<keyword evidence="5" id="KW-0802">TPR repeat</keyword>
<feature type="compositionally biased region" description="Low complexity" evidence="6">
    <location>
        <begin position="12"/>
        <end position="27"/>
    </location>
</feature>
<keyword evidence="3" id="KW-0862">Zinc</keyword>
<keyword evidence="2 4" id="KW-0863">Zinc-finger</keyword>
<dbReference type="Proteomes" id="UP000694562">
    <property type="component" value="Unplaced"/>
</dbReference>
<keyword evidence="10" id="KW-1185">Reference proteome</keyword>
<feature type="region of interest" description="Disordered" evidence="6">
    <location>
        <begin position="228"/>
        <end position="292"/>
    </location>
</feature>
<dbReference type="PROSITE" id="PS50005">
    <property type="entry name" value="TPR"/>
    <property type="match status" value="1"/>
</dbReference>
<dbReference type="InterPro" id="IPR015947">
    <property type="entry name" value="PUA-like_sf"/>
</dbReference>
<dbReference type="InterPro" id="IPR013083">
    <property type="entry name" value="Znf_RING/FYVE/PHD"/>
</dbReference>
<keyword evidence="1" id="KW-0479">Metal-binding</keyword>
<feature type="domain" description="RING-type" evidence="7">
    <location>
        <begin position="34"/>
        <end position="70"/>
    </location>
</feature>
<dbReference type="SUPFAM" id="SSF57850">
    <property type="entry name" value="RING/U-box"/>
    <property type="match status" value="2"/>
</dbReference>
<dbReference type="OMA" id="HDTGTEC"/>
<organism evidence="9 10">
    <name type="scientific">Falco tinnunculus</name>
    <name type="common">Common kestrel</name>
    <dbReference type="NCBI Taxonomy" id="100819"/>
    <lineage>
        <taxon>Eukaryota</taxon>
        <taxon>Metazoa</taxon>
        <taxon>Chordata</taxon>
        <taxon>Craniata</taxon>
        <taxon>Vertebrata</taxon>
        <taxon>Euteleostomi</taxon>
        <taxon>Archelosauria</taxon>
        <taxon>Archosauria</taxon>
        <taxon>Dinosauria</taxon>
        <taxon>Saurischia</taxon>
        <taxon>Theropoda</taxon>
        <taxon>Coelurosauria</taxon>
        <taxon>Aves</taxon>
        <taxon>Neognathae</taxon>
        <taxon>Neoaves</taxon>
        <taxon>Telluraves</taxon>
        <taxon>Australaves</taxon>
        <taxon>Falconiformes</taxon>
        <taxon>Falconidae</taxon>
        <taxon>Falco</taxon>
    </lineage>
</organism>
<dbReference type="PROSITE" id="PS51787">
    <property type="entry name" value="LON_N"/>
    <property type="match status" value="1"/>
</dbReference>
<dbReference type="Pfam" id="PF00097">
    <property type="entry name" value="zf-C3HC4"/>
    <property type="match status" value="1"/>
</dbReference>
<evidence type="ECO:0000256" key="4">
    <source>
        <dbReference type="PROSITE-ProRule" id="PRU00175"/>
    </source>
</evidence>
<dbReference type="Gene3D" id="2.30.130.40">
    <property type="entry name" value="LON domain-like"/>
    <property type="match status" value="1"/>
</dbReference>
<evidence type="ECO:0000313" key="10">
    <source>
        <dbReference type="Proteomes" id="UP000694562"/>
    </source>
</evidence>
<dbReference type="Pfam" id="PF13923">
    <property type="entry name" value="zf-C3HC4_2"/>
    <property type="match status" value="1"/>
</dbReference>
<reference evidence="9" key="1">
    <citation type="submission" date="2025-08" db="UniProtKB">
        <authorList>
            <consortium name="Ensembl"/>
        </authorList>
    </citation>
    <scope>IDENTIFICATION</scope>
</reference>
<evidence type="ECO:0000256" key="6">
    <source>
        <dbReference type="SAM" id="MobiDB-lite"/>
    </source>
</evidence>
<feature type="repeat" description="TPR" evidence="5">
    <location>
        <begin position="169"/>
        <end position="202"/>
    </location>
</feature>
<dbReference type="GO" id="GO:0008270">
    <property type="term" value="F:zinc ion binding"/>
    <property type="evidence" value="ECO:0007669"/>
    <property type="project" value="UniProtKB-KW"/>
</dbReference>
<feature type="compositionally biased region" description="Pro residues" evidence="6">
    <location>
        <begin position="1"/>
        <end position="11"/>
    </location>
</feature>
<accession>A0A8C4UVZ3</accession>
<dbReference type="InterPro" id="IPR046336">
    <property type="entry name" value="Lon_prtase_N_sf"/>
</dbReference>
<feature type="domain" description="RING-type" evidence="7">
    <location>
        <begin position="325"/>
        <end position="363"/>
    </location>
</feature>
<dbReference type="InterPro" id="IPR018957">
    <property type="entry name" value="Znf_C3HC4_RING-type"/>
</dbReference>
<dbReference type="CDD" id="cd16514">
    <property type="entry name" value="RING-HC_LONFs_rpt2"/>
    <property type="match status" value="1"/>
</dbReference>
<dbReference type="PANTHER" id="PTHR23327:SF50">
    <property type="entry name" value="LON PEPTIDASE N-TERMINAL DOMAIN AND RING FINGER PROTEIN 1"/>
    <property type="match status" value="1"/>
</dbReference>
<dbReference type="Pfam" id="PF02190">
    <property type="entry name" value="LON_substr_bdg"/>
    <property type="match status" value="1"/>
</dbReference>
<dbReference type="SMART" id="SM00184">
    <property type="entry name" value="RING"/>
    <property type="match status" value="2"/>
</dbReference>
<evidence type="ECO:0000259" key="7">
    <source>
        <dbReference type="PROSITE" id="PS50089"/>
    </source>
</evidence>
<dbReference type="InterPro" id="IPR019734">
    <property type="entry name" value="TPR_rpt"/>
</dbReference>
<dbReference type="Gene3D" id="1.25.40.10">
    <property type="entry name" value="Tetratricopeptide repeat domain"/>
    <property type="match status" value="1"/>
</dbReference>
<dbReference type="PROSITE" id="PS00518">
    <property type="entry name" value="ZF_RING_1"/>
    <property type="match status" value="2"/>
</dbReference>
<dbReference type="SUPFAM" id="SSF88697">
    <property type="entry name" value="PUA domain-like"/>
    <property type="match status" value="1"/>
</dbReference>
<name>A0A8C4UVZ3_FALTI</name>
<sequence>MSRGPPSPPSPARGGSPGRQPRSAGSGDLDVLRCPSCLLLLWEPVTVSCGHSFCKPCLGGAVPSRCPLCRERLKLLGVGAARCSVVLGGLLEKCAGRESRLAWLVARVRHRLARGDAREALRMAQRGVELAPDARSLRLCRAEAFTALGQYSQALEDLDAVCRAEPGEHEAFFRKGKVLLEMGQRAEALLAWEHCLKLSPHFHPAWKEMEKILKREDAPQPHMAAANLGDAHQGSADPQVDGGSPALPLSSSQAQGPEGESTDGGGATGSEHSQGTATPSQPGQEPETSAERQSWWLVDNEEETAAAKCTQPCLGELLSISDFECSLCIRMFFEPVTTPCGHTFCKECLERCLDHRPNCPLCKQSLREYLKAGSYSPTVLLQDIMLATFPAQLAERQELHRAEMAELSNLTKNIPIFVCTMSFPGIACPLHVFEPRYRLMIRRCQETGTRRFGMCIYENGKSFADYGCMLEIRQIELLADGRSLVDTIGRRRFRVLSRGHRDGYNTADIEYLEDKKVAGEELQELQRLHESTYRLAQQFCEHRDLVSRHILMQHGQLPEKEEDIQALADGPTWCWWLISILPLDPSYQLNLFSTTSLHARLAQLQRILTALLQQPPGRHPLPERSPQGHV</sequence>
<dbReference type="SMART" id="SM00464">
    <property type="entry name" value="LON"/>
    <property type="match status" value="1"/>
</dbReference>
<dbReference type="PANTHER" id="PTHR23327">
    <property type="entry name" value="RING FINGER PROTEIN 127"/>
    <property type="match status" value="1"/>
</dbReference>
<dbReference type="Ensembl" id="ENSFTIT00000019122.1">
    <property type="protein sequence ID" value="ENSFTIP00000018354.1"/>
    <property type="gene ID" value="ENSFTIG00000012134.1"/>
</dbReference>
<reference evidence="9" key="2">
    <citation type="submission" date="2025-09" db="UniProtKB">
        <authorList>
            <consortium name="Ensembl"/>
        </authorList>
    </citation>
    <scope>IDENTIFICATION</scope>
</reference>
<evidence type="ECO:0000256" key="3">
    <source>
        <dbReference type="ARBA" id="ARBA00022833"/>
    </source>
</evidence>
<evidence type="ECO:0000256" key="5">
    <source>
        <dbReference type="PROSITE-ProRule" id="PRU00339"/>
    </source>
</evidence>
<dbReference type="InterPro" id="IPR011990">
    <property type="entry name" value="TPR-like_helical_dom_sf"/>
</dbReference>
<feature type="compositionally biased region" description="Polar residues" evidence="6">
    <location>
        <begin position="270"/>
        <end position="287"/>
    </location>
</feature>
<evidence type="ECO:0000259" key="8">
    <source>
        <dbReference type="PROSITE" id="PS51787"/>
    </source>
</evidence>
<evidence type="ECO:0000313" key="9">
    <source>
        <dbReference type="Ensembl" id="ENSFTIP00000018354.1"/>
    </source>
</evidence>
<dbReference type="InterPro" id="IPR017907">
    <property type="entry name" value="Znf_RING_CS"/>
</dbReference>
<dbReference type="PROSITE" id="PS50089">
    <property type="entry name" value="ZF_RING_2"/>
    <property type="match status" value="2"/>
</dbReference>
<evidence type="ECO:0008006" key="11">
    <source>
        <dbReference type="Google" id="ProtNLM"/>
    </source>
</evidence>
<protein>
    <recommendedName>
        <fullName evidence="11">LON peptidase N-terminal domain and RING finger protein 1</fullName>
    </recommendedName>
</protein>